<dbReference type="OrthoDB" id="10250282at2759"/>
<dbReference type="KEGG" id="fas:105268691"/>
<dbReference type="InterPro" id="IPR043957">
    <property type="entry name" value="Vanin_C"/>
</dbReference>
<evidence type="ECO:0000256" key="3">
    <source>
        <dbReference type="SAM" id="Phobius"/>
    </source>
</evidence>
<evidence type="ECO:0000256" key="4">
    <source>
        <dbReference type="SAM" id="SignalP"/>
    </source>
</evidence>
<keyword evidence="6" id="KW-1185">Reference proteome</keyword>
<dbReference type="InterPro" id="IPR036526">
    <property type="entry name" value="C-N_Hydrolase_sf"/>
</dbReference>
<accession>A0A9R1U4G5</accession>
<proteinExistence type="inferred from homology"/>
<dbReference type="Proteomes" id="UP000694866">
    <property type="component" value="Unplaced"/>
</dbReference>
<dbReference type="RefSeq" id="XP_011306765.1">
    <property type="nucleotide sequence ID" value="XM_011308463.1"/>
</dbReference>
<feature type="transmembrane region" description="Helical" evidence="3">
    <location>
        <begin position="528"/>
        <end position="550"/>
    </location>
</feature>
<feature type="chain" id="PRO_5044701591" evidence="4">
    <location>
        <begin position="20"/>
        <end position="597"/>
    </location>
</feature>
<dbReference type="Pfam" id="PF19018">
    <property type="entry name" value="Vanin_C"/>
    <property type="match status" value="1"/>
</dbReference>
<dbReference type="GO" id="GO:0016787">
    <property type="term" value="F:hydrolase activity"/>
    <property type="evidence" value="ECO:0007669"/>
    <property type="project" value="UniProtKB-KW"/>
</dbReference>
<keyword evidence="3" id="KW-1133">Transmembrane helix</keyword>
<evidence type="ECO:0000313" key="7">
    <source>
        <dbReference type="RefSeq" id="XP_011306762.1"/>
    </source>
</evidence>
<dbReference type="Pfam" id="PF00795">
    <property type="entry name" value="CN_hydrolase"/>
    <property type="match status" value="1"/>
</dbReference>
<keyword evidence="3" id="KW-0812">Transmembrane</keyword>
<dbReference type="InterPro" id="IPR040154">
    <property type="entry name" value="Biotinidase/VNN"/>
</dbReference>
<accession>A0A9R1TCT4</accession>
<accession>A0A9R1TCW2</accession>
<evidence type="ECO:0000313" key="6">
    <source>
        <dbReference type="Proteomes" id="UP000694866"/>
    </source>
</evidence>
<evidence type="ECO:0000256" key="2">
    <source>
        <dbReference type="ARBA" id="ARBA00022801"/>
    </source>
</evidence>
<evidence type="ECO:0000313" key="9">
    <source>
        <dbReference type="RefSeq" id="XP_011306764.1"/>
    </source>
</evidence>
<evidence type="ECO:0000259" key="5">
    <source>
        <dbReference type="PROSITE" id="PS50263"/>
    </source>
</evidence>
<reference evidence="7 8" key="1">
    <citation type="submission" date="2025-04" db="UniProtKB">
        <authorList>
            <consortium name="RefSeq"/>
        </authorList>
    </citation>
    <scope>IDENTIFICATION</scope>
    <source>
        <strain evidence="7 8">USDA-PBARC FA_bdor</strain>
        <tissue evidence="7 8">Whole organism</tissue>
    </source>
</reference>
<keyword evidence="2" id="KW-0378">Hydrolase</keyword>
<dbReference type="Gene3D" id="3.60.110.10">
    <property type="entry name" value="Carbon-nitrogen hydrolase"/>
    <property type="match status" value="1"/>
</dbReference>
<protein>
    <submittedName>
        <fullName evidence="7 8">Vanin-like protein 3</fullName>
    </submittedName>
</protein>
<sequence length="597" mass="65927">MIIALCIIGVLSSARLTLQASAPASPYYVGATVEYYGVMTGENLTAIANENAKNFIKILKTASENDVDIIVFPETGLTGDQKYPPEEREKYIPHSSFIPHPKEGKVPCHDQSTPVMECLKAISCAANRFKMYIAVNIREKEKCTGERCSKDGINLYNTNVVFDRSGAVVARYRKYNLFGESSLNRTAKPEMTTFKTDFDVTFGLIICFDMLFETPTLRIIREQKVRDILFSSHWFSELPFLTSSAIQTAWSWSNDVNLLASGYDNPATGSGGSGIYAGKSGVLKRVWPEKRTNALIIAQVPKVIDGNRGSITPGSIVIPPNSAVPTINGSEPVPEMKLISDYLLPYTTKMFVPVNGTSNVTLCDHGLCCQFIADTAHNVELIKEPNVRYYRYRFAVFNGVRSFSGKGTGGIEVCGLISCTGETVESCSVRFDTNGILVHPTTFNSLSISGDFKTLPNNLYLPITQNDEITPLNVTDFSFAMKIINKTHTNLKFNLIKPRSDLMTFTIYGRNFSADGQPQTMGSGAERVYFFSMMLIILVLIGMSSETLFLGDPAVIPKDVVMSGIAITYPRTKINGTSRYKSVAKRRLIDLGNYITI</sequence>
<dbReference type="RefSeq" id="XP_011306764.1">
    <property type="nucleotide sequence ID" value="XM_011308462.1"/>
</dbReference>
<dbReference type="RefSeq" id="XP_011306762.1">
    <property type="nucleotide sequence ID" value="XM_011308460.1"/>
</dbReference>
<dbReference type="AlphaFoldDB" id="A0A9R1U4G5"/>
<comment type="similarity">
    <text evidence="1">Belongs to the carbon-nitrogen hydrolase superfamily. BTD/VNN family.</text>
</comment>
<evidence type="ECO:0000313" key="10">
    <source>
        <dbReference type="RefSeq" id="XP_011306765.1"/>
    </source>
</evidence>
<keyword evidence="3" id="KW-0472">Membrane</keyword>
<evidence type="ECO:0000313" key="8">
    <source>
        <dbReference type="RefSeq" id="XP_011306763.1"/>
    </source>
</evidence>
<accession>A0A9R1U386</accession>
<keyword evidence="4" id="KW-0732">Signal</keyword>
<name>A0A9R1U4G5_9HYME</name>
<feature type="domain" description="CN hydrolase" evidence="5">
    <location>
        <begin position="29"/>
        <end position="302"/>
    </location>
</feature>
<dbReference type="PANTHER" id="PTHR10609:SF14">
    <property type="entry name" value="BIOTINIDASE"/>
    <property type="match status" value="1"/>
</dbReference>
<dbReference type="PROSITE" id="PS50263">
    <property type="entry name" value="CN_HYDROLASE"/>
    <property type="match status" value="1"/>
</dbReference>
<dbReference type="GeneID" id="105268691"/>
<feature type="signal peptide" evidence="4">
    <location>
        <begin position="1"/>
        <end position="19"/>
    </location>
</feature>
<gene>
    <name evidence="7 8 9 10" type="primary">LOC105268691</name>
</gene>
<organism evidence="6 7">
    <name type="scientific">Fopius arisanus</name>
    <dbReference type="NCBI Taxonomy" id="64838"/>
    <lineage>
        <taxon>Eukaryota</taxon>
        <taxon>Metazoa</taxon>
        <taxon>Ecdysozoa</taxon>
        <taxon>Arthropoda</taxon>
        <taxon>Hexapoda</taxon>
        <taxon>Insecta</taxon>
        <taxon>Pterygota</taxon>
        <taxon>Neoptera</taxon>
        <taxon>Endopterygota</taxon>
        <taxon>Hymenoptera</taxon>
        <taxon>Apocrita</taxon>
        <taxon>Ichneumonoidea</taxon>
        <taxon>Braconidae</taxon>
        <taxon>Opiinae</taxon>
        <taxon>Fopius</taxon>
    </lineage>
</organism>
<dbReference type="RefSeq" id="XP_011306763.1">
    <property type="nucleotide sequence ID" value="XM_011308461.1"/>
</dbReference>
<dbReference type="SUPFAM" id="SSF56317">
    <property type="entry name" value="Carbon-nitrogen hydrolase"/>
    <property type="match status" value="1"/>
</dbReference>
<dbReference type="PANTHER" id="PTHR10609">
    <property type="entry name" value="BIOTINIDASE-RELATED"/>
    <property type="match status" value="1"/>
</dbReference>
<evidence type="ECO:0000256" key="1">
    <source>
        <dbReference type="ARBA" id="ARBA00008225"/>
    </source>
</evidence>
<dbReference type="InterPro" id="IPR003010">
    <property type="entry name" value="C-N_Hydrolase"/>
</dbReference>